<dbReference type="Proteomes" id="UP000051717">
    <property type="component" value="Unassembled WGS sequence"/>
</dbReference>
<organism evidence="3 4">
    <name type="scientific">candidate division TA06 bacterium SM23_40</name>
    <dbReference type="NCBI Taxonomy" id="1703774"/>
    <lineage>
        <taxon>Bacteria</taxon>
        <taxon>Bacteria division TA06</taxon>
    </lineage>
</organism>
<proteinExistence type="predicted"/>
<gene>
    <name evidence="3" type="ORF">AMJ82_09435</name>
</gene>
<name>A0A0S8G4P8_UNCT6</name>
<dbReference type="SMART" id="SM00834">
    <property type="entry name" value="CxxC_CXXC_SSSS"/>
    <property type="match status" value="1"/>
</dbReference>
<reference evidence="3 4" key="1">
    <citation type="journal article" date="2015" name="Microbiome">
        <title>Genomic resolution of linkages in carbon, nitrogen, and sulfur cycling among widespread estuary sediment bacteria.</title>
        <authorList>
            <person name="Baker B.J."/>
            <person name="Lazar C.S."/>
            <person name="Teske A.P."/>
            <person name="Dick G.J."/>
        </authorList>
    </citation>
    <scope>NUCLEOTIDE SEQUENCE [LARGE SCALE GENOMIC DNA]</scope>
    <source>
        <strain evidence="3">SM23_40</strain>
    </source>
</reference>
<evidence type="ECO:0000313" key="4">
    <source>
        <dbReference type="Proteomes" id="UP000051717"/>
    </source>
</evidence>
<comment type="caution">
    <text evidence="3">The sequence shown here is derived from an EMBL/GenBank/DDBJ whole genome shotgun (WGS) entry which is preliminary data.</text>
</comment>
<dbReference type="InterPro" id="IPR013429">
    <property type="entry name" value="Regulatory_FmdB_Zinc_ribbon"/>
</dbReference>
<protein>
    <recommendedName>
        <fullName evidence="2">Putative regulatory protein FmdB zinc ribbon domain-containing protein</fullName>
    </recommendedName>
</protein>
<dbReference type="PANTHER" id="PTHR34404">
    <property type="entry name" value="REGULATORY PROTEIN, FMDB FAMILY"/>
    <property type="match status" value="1"/>
</dbReference>
<feature type="domain" description="Putative regulatory protein FmdB zinc ribbon" evidence="2">
    <location>
        <begin position="1"/>
        <end position="41"/>
    </location>
</feature>
<evidence type="ECO:0000313" key="3">
    <source>
        <dbReference type="EMBL" id="KPK67960.1"/>
    </source>
</evidence>
<dbReference type="PANTHER" id="PTHR34404:SF2">
    <property type="entry name" value="CONSERVED SERINE RICH PROTEIN"/>
    <property type="match status" value="1"/>
</dbReference>
<dbReference type="NCBIfam" id="TIGR02605">
    <property type="entry name" value="CxxC_CxxC_SSSS"/>
    <property type="match status" value="1"/>
</dbReference>
<evidence type="ECO:0000259" key="2">
    <source>
        <dbReference type="SMART" id="SM00834"/>
    </source>
</evidence>
<dbReference type="EMBL" id="LJUI01000098">
    <property type="protein sequence ID" value="KPK67960.1"/>
    <property type="molecule type" value="Genomic_DNA"/>
</dbReference>
<evidence type="ECO:0000256" key="1">
    <source>
        <dbReference type="SAM" id="MobiDB-lite"/>
    </source>
</evidence>
<sequence length="116" mass="13063">MPTYEYKCRKCGYDFEEFQNITDPPLKRCPICKGRVDRLIGAGAGILFKGPGFYATDYRSSEYRNREKQDLAPAAGDTKTAERSETGGEATERSTTRKVESPADRAKGSKRKTRKK</sequence>
<feature type="region of interest" description="Disordered" evidence="1">
    <location>
        <begin position="62"/>
        <end position="116"/>
    </location>
</feature>
<feature type="compositionally biased region" description="Basic and acidic residues" evidence="1">
    <location>
        <begin position="79"/>
        <end position="107"/>
    </location>
</feature>
<accession>A0A0S8G4P8</accession>
<dbReference type="AlphaFoldDB" id="A0A0S8G4P8"/>
<dbReference type="Pfam" id="PF09723">
    <property type="entry name" value="Zn_ribbon_8"/>
    <property type="match status" value="1"/>
</dbReference>